<keyword evidence="2" id="KW-0238">DNA-binding</keyword>
<dbReference type="InterPro" id="IPR020449">
    <property type="entry name" value="Tscrpt_reg_AraC-type_HTH"/>
</dbReference>
<dbReference type="AlphaFoldDB" id="A0A4Y8M5U7"/>
<accession>A0A4Y8M5U7</accession>
<dbReference type="Gene3D" id="2.60.120.10">
    <property type="entry name" value="Jelly Rolls"/>
    <property type="match status" value="1"/>
</dbReference>
<evidence type="ECO:0000256" key="3">
    <source>
        <dbReference type="ARBA" id="ARBA00023163"/>
    </source>
</evidence>
<dbReference type="EMBL" id="SOMN01000003">
    <property type="protein sequence ID" value="TFE29910.1"/>
    <property type="molecule type" value="Genomic_DNA"/>
</dbReference>
<keyword evidence="1" id="KW-0805">Transcription regulation</keyword>
<proteinExistence type="predicted"/>
<evidence type="ECO:0000313" key="6">
    <source>
        <dbReference type="Proteomes" id="UP000297900"/>
    </source>
</evidence>
<dbReference type="SMART" id="SM00342">
    <property type="entry name" value="HTH_ARAC"/>
    <property type="match status" value="1"/>
</dbReference>
<dbReference type="CDD" id="cd02208">
    <property type="entry name" value="cupin_RmlC-like"/>
    <property type="match status" value="1"/>
</dbReference>
<dbReference type="InterPro" id="IPR014710">
    <property type="entry name" value="RmlC-like_jellyroll"/>
</dbReference>
<dbReference type="InterPro" id="IPR009057">
    <property type="entry name" value="Homeodomain-like_sf"/>
</dbReference>
<dbReference type="Gene3D" id="1.10.10.60">
    <property type="entry name" value="Homeodomain-like"/>
    <property type="match status" value="2"/>
</dbReference>
<dbReference type="PROSITE" id="PS00041">
    <property type="entry name" value="HTH_ARAC_FAMILY_1"/>
    <property type="match status" value="1"/>
</dbReference>
<dbReference type="PROSITE" id="PS01124">
    <property type="entry name" value="HTH_ARAC_FAMILY_2"/>
    <property type="match status" value="1"/>
</dbReference>
<gene>
    <name evidence="5" type="ORF">E2980_03875</name>
</gene>
<protein>
    <submittedName>
        <fullName evidence="5">AraC family transcriptional regulator</fullName>
    </submittedName>
</protein>
<evidence type="ECO:0000259" key="4">
    <source>
        <dbReference type="PROSITE" id="PS01124"/>
    </source>
</evidence>
<dbReference type="InterPro" id="IPR018060">
    <property type="entry name" value="HTH_AraC"/>
</dbReference>
<dbReference type="SUPFAM" id="SSF51215">
    <property type="entry name" value="Regulatory protein AraC"/>
    <property type="match status" value="1"/>
</dbReference>
<dbReference type="InterPro" id="IPR037923">
    <property type="entry name" value="HTH-like"/>
</dbReference>
<dbReference type="Proteomes" id="UP000297900">
    <property type="component" value="Unassembled WGS sequence"/>
</dbReference>
<dbReference type="Pfam" id="PF12833">
    <property type="entry name" value="HTH_18"/>
    <property type="match status" value="1"/>
</dbReference>
<dbReference type="SUPFAM" id="SSF46689">
    <property type="entry name" value="Homeodomain-like"/>
    <property type="match status" value="2"/>
</dbReference>
<dbReference type="PRINTS" id="PR00032">
    <property type="entry name" value="HTHARAC"/>
</dbReference>
<evidence type="ECO:0000313" key="5">
    <source>
        <dbReference type="EMBL" id="TFE29910.1"/>
    </source>
</evidence>
<dbReference type="Pfam" id="PF02311">
    <property type="entry name" value="AraC_binding"/>
    <property type="match status" value="1"/>
</dbReference>
<feature type="domain" description="HTH araC/xylS-type" evidence="4">
    <location>
        <begin position="191"/>
        <end position="289"/>
    </location>
</feature>
<dbReference type="PANTHER" id="PTHR43280:SF28">
    <property type="entry name" value="HTH-TYPE TRANSCRIPTIONAL ACTIVATOR RHAS"/>
    <property type="match status" value="1"/>
</dbReference>
<sequence>MDQRNLRENRRHGTPDFPVAAYKIERSISETILDYHWHEEAEFLWVESGQAVFQIGLSTYELQAGEGIFIPCGEVHGGYSLGNSPCTYIANVFHMEWLTEAKDGISTRYLQPLHRGNAVIPSVYTEDTDWGKQVLQHLASLYQLSESNDAAKEIRIKAELLLLFADLISHRQWTRRNPAHSVDTQVMDRMKSVIAHIESHCEQLLTVPQLAAVAGMSAGHFSRVFKSFMRKTPMDYVNHFRIQKAAYLLQNSKLSITEVAMEVGLANFSYFTKRFKSIYDCTPSQFRKKLSSL</sequence>
<evidence type="ECO:0000256" key="2">
    <source>
        <dbReference type="ARBA" id="ARBA00023125"/>
    </source>
</evidence>
<organism evidence="5 6">
    <name type="scientific">Cohnella luojiensis</name>
    <dbReference type="NCBI Taxonomy" id="652876"/>
    <lineage>
        <taxon>Bacteria</taxon>
        <taxon>Bacillati</taxon>
        <taxon>Bacillota</taxon>
        <taxon>Bacilli</taxon>
        <taxon>Bacillales</taxon>
        <taxon>Paenibacillaceae</taxon>
        <taxon>Cohnella</taxon>
    </lineage>
</organism>
<dbReference type="PANTHER" id="PTHR43280">
    <property type="entry name" value="ARAC-FAMILY TRANSCRIPTIONAL REGULATOR"/>
    <property type="match status" value="1"/>
</dbReference>
<dbReference type="OrthoDB" id="9778008at2"/>
<evidence type="ECO:0000256" key="1">
    <source>
        <dbReference type="ARBA" id="ARBA00023015"/>
    </source>
</evidence>
<reference evidence="5 6" key="1">
    <citation type="submission" date="2019-03" db="EMBL/GenBank/DDBJ databases">
        <title>Cohnella endophytica sp. nov., a novel endophytic bacterium isolated from bark of Sonneratia apetala.</title>
        <authorList>
            <person name="Tuo L."/>
        </authorList>
    </citation>
    <scope>NUCLEOTIDE SEQUENCE [LARGE SCALE GENOMIC DNA]</scope>
    <source>
        <strain evidence="5 6">CCTCC AB 208254</strain>
    </source>
</reference>
<dbReference type="GO" id="GO:0043565">
    <property type="term" value="F:sequence-specific DNA binding"/>
    <property type="evidence" value="ECO:0007669"/>
    <property type="project" value="InterPro"/>
</dbReference>
<dbReference type="GO" id="GO:0003700">
    <property type="term" value="F:DNA-binding transcription factor activity"/>
    <property type="evidence" value="ECO:0007669"/>
    <property type="project" value="InterPro"/>
</dbReference>
<keyword evidence="6" id="KW-1185">Reference proteome</keyword>
<keyword evidence="3" id="KW-0804">Transcription</keyword>
<dbReference type="InterPro" id="IPR003313">
    <property type="entry name" value="AraC-bd"/>
</dbReference>
<dbReference type="InterPro" id="IPR018062">
    <property type="entry name" value="HTH_AraC-typ_CS"/>
</dbReference>
<dbReference type="RefSeq" id="WP_135150825.1">
    <property type="nucleotide sequence ID" value="NZ_SOMN01000003.1"/>
</dbReference>
<name>A0A4Y8M5U7_9BACL</name>
<comment type="caution">
    <text evidence="5">The sequence shown here is derived from an EMBL/GenBank/DDBJ whole genome shotgun (WGS) entry which is preliminary data.</text>
</comment>